<feature type="compositionally biased region" description="Basic and acidic residues" evidence="6">
    <location>
        <begin position="1361"/>
        <end position="1372"/>
    </location>
</feature>
<feature type="compositionally biased region" description="Acidic residues" evidence="6">
    <location>
        <begin position="275"/>
        <end position="285"/>
    </location>
</feature>
<feature type="region of interest" description="Disordered" evidence="6">
    <location>
        <begin position="89"/>
        <end position="108"/>
    </location>
</feature>
<feature type="compositionally biased region" description="Polar residues" evidence="6">
    <location>
        <begin position="318"/>
        <end position="336"/>
    </location>
</feature>
<feature type="region of interest" description="Disordered" evidence="6">
    <location>
        <begin position="114"/>
        <end position="170"/>
    </location>
</feature>
<reference evidence="9" key="1">
    <citation type="submission" date="2025-08" db="UniProtKB">
        <authorList>
            <consortium name="RefSeq"/>
        </authorList>
    </citation>
    <scope>IDENTIFICATION</scope>
</reference>
<sequence length="1585" mass="170669">MFKVIRIEDGAELSIEDGPRGDSEADQLVDVEGSWSPHPWMQSTPDFIDLDSYAMARNASEVTRDSRAAAPGVDDIPVSILLTQHGERTPTVPFKNNDLSNPVTATERDGNAAAATTGTVGAPRCTGQALEPDGAGRQSHARFTDRQGEKRAGVSPHQASSDGIQSSQSCAKRRRVAAAAVGADDKMKVARVLPSNATEMLPSATSYVVRVDTPLSWQSVAEKPGLVEIVVDKPVDGRLYDDTAAPVSLTAGAEGSEWGELPVVTSVNGSLPTRDEEEEEEEEEERGNRTSFTVLRGVAAAGAASRHASSSRHDASSPTPKSGQPRPTGNETNKVNRNAAVFGSGATASARHQMAPAAIFATDKNAVVEHVSSHNREANAAESSSPWQEDAYPMLQQLVMVEAGSSDEEEEEEKEGRDPTSCHVMLRDVTVSRPWLDATRIKTENDPDWPSAAEVARSRYGGAPCARKQIRASKTGERSAKRDGGAAYAGKQIRASKTGERPAERDGGAAYARKRIRVRKTGERPAERDGGAAYARKRIHARKTGERPAERDSGAAAAAPREGKFFDCDECSSSFTHGGILKRHQEVLHAPRATMPHMCERCACTFANFTRLARHQGAHRRHDEMPLVRPARRRADCPECGRVLESRLMLAWHRCDAHGVLNNRFVCCCFCATPFWGEESLAAHVKREHAGRRFEIGKCCQCAMKMATATHVPAAQLFCGRCSRGDSAPTREGGSNAASKCDGIAENEEGTWWVDWKTKLEVETSPFDRKRKPEEPQLSSCAKCGQAFATASSLDEHARTCRAATCPCCDRVFSTAWYTRMHLASVHNVRDGYGALAQDVGATATQNAGTDRKTERSTEDRKTEGPIDRKTEKNHHSSAAATSKTGESSARWAEGLVTQPAEGAMACPRCGGMFSKRSSLRRHLRLRRCKGPGRALVAATCPRCRRVFASSGSMHKHMTSNCPSAGAAAVRCSHCRKPILAFNMDRHMRTKHPAVARKIRSVAAPTPLATTSAKSVAVARTPAKPIAVATTPAKPVAAAATPTKPVAAATTPAKPASAATCPHCQRVFSSAKYARRHALTSCPRTEGARAIKYCPECHHAVLATNMNRHIRYKHPALCEFACSKCGKCYRTHLLCRRHELRIHGHARKRKVSRPPAPTPAAAPARTAAATPAVDGAAKASFACGACGKRYRTHVLRCRHERRIHGHAMSKIRRGAGATAAERSRPLPGVARDITEQTASRPRDEKAGTREVGERRPVAEQEEEEEKEEEEEEENGNAWWRAREKLDDRFPRLCLRRVDETMAAASSSRSSSSLQASPSSGASPKAASSSGQTSSASSLLQSSFHRPSPSSTSSQRPSLAARPERRAVGETERLREELTGANAALAAALKKIRCQRRALLRAEFEIMRLKKAAMAASNPAPSGVGNVSDDVGAVMRRLLNRVERGGDVPAAPSTPAACAETSDSAPPGGRESDDGRDERAETLRELDGDDAAPPVPVLGIEVADLAPSGGREVGDGIRADAVVRDAALVVNLLVSLVERGVESLSDADLRATEAEHLSSADGGCDVGTDRVRKRRRGDDTPADVEF</sequence>
<feature type="region of interest" description="Disordered" evidence="6">
    <location>
        <begin position="843"/>
        <end position="890"/>
    </location>
</feature>
<keyword evidence="2" id="KW-0677">Repeat</keyword>
<evidence type="ECO:0000256" key="2">
    <source>
        <dbReference type="ARBA" id="ARBA00022737"/>
    </source>
</evidence>
<feature type="domain" description="C2H2-type" evidence="7">
    <location>
        <begin position="779"/>
        <end position="807"/>
    </location>
</feature>
<name>A0ABM1EGD0_PRICU</name>
<feature type="compositionally biased region" description="Polar residues" evidence="6">
    <location>
        <begin position="877"/>
        <end position="888"/>
    </location>
</feature>
<feature type="compositionally biased region" description="Basic and acidic residues" evidence="6">
    <location>
        <begin position="142"/>
        <end position="152"/>
    </location>
</feature>
<evidence type="ECO:0000256" key="3">
    <source>
        <dbReference type="ARBA" id="ARBA00022771"/>
    </source>
</evidence>
<keyword evidence="8" id="KW-1185">Reference proteome</keyword>
<protein>
    <submittedName>
        <fullName evidence="9">Uncharacterized protein LOC106812013</fullName>
    </submittedName>
</protein>
<feature type="compositionally biased region" description="Low complexity" evidence="6">
    <location>
        <begin position="1302"/>
        <end position="1357"/>
    </location>
</feature>
<feature type="region of interest" description="Disordered" evidence="6">
    <location>
        <begin position="1208"/>
        <end position="1276"/>
    </location>
</feature>
<evidence type="ECO:0000256" key="1">
    <source>
        <dbReference type="ARBA" id="ARBA00022723"/>
    </source>
</evidence>
<keyword evidence="3 5" id="KW-0863">Zinc-finger</keyword>
<feature type="compositionally biased region" description="Basic and acidic residues" evidence="6">
    <location>
        <begin position="497"/>
        <end position="507"/>
    </location>
</feature>
<dbReference type="RefSeq" id="XP_014671251.1">
    <property type="nucleotide sequence ID" value="XM_014815765.1"/>
</dbReference>
<feature type="domain" description="C2H2-type" evidence="7">
    <location>
        <begin position="566"/>
        <end position="594"/>
    </location>
</feature>
<evidence type="ECO:0000256" key="5">
    <source>
        <dbReference type="PROSITE-ProRule" id="PRU00042"/>
    </source>
</evidence>
<dbReference type="GeneID" id="106812013"/>
<evidence type="ECO:0000313" key="8">
    <source>
        <dbReference type="Proteomes" id="UP000695022"/>
    </source>
</evidence>
<feature type="region of interest" description="Disordered" evidence="6">
    <location>
        <begin position="1302"/>
        <end position="1372"/>
    </location>
</feature>
<evidence type="ECO:0000259" key="7">
    <source>
        <dbReference type="PROSITE" id="PS50157"/>
    </source>
</evidence>
<feature type="domain" description="C2H2-type" evidence="7">
    <location>
        <begin position="665"/>
        <end position="694"/>
    </location>
</feature>
<keyword evidence="4" id="KW-0862">Zinc</keyword>
<feature type="domain" description="C2H2-type" evidence="7">
    <location>
        <begin position="1120"/>
        <end position="1148"/>
    </location>
</feature>
<accession>A0ABM1EGD0</accession>
<feature type="region of interest" description="Disordered" evidence="6">
    <location>
        <begin position="1553"/>
        <end position="1585"/>
    </location>
</feature>
<organism evidence="8 9">
    <name type="scientific">Priapulus caudatus</name>
    <name type="common">Priapulid worm</name>
    <dbReference type="NCBI Taxonomy" id="37621"/>
    <lineage>
        <taxon>Eukaryota</taxon>
        <taxon>Metazoa</taxon>
        <taxon>Ecdysozoa</taxon>
        <taxon>Scalidophora</taxon>
        <taxon>Priapulida</taxon>
        <taxon>Priapulimorpha</taxon>
        <taxon>Priapulimorphida</taxon>
        <taxon>Priapulidae</taxon>
        <taxon>Priapulus</taxon>
    </lineage>
</organism>
<feature type="compositionally biased region" description="Basic and acidic residues" evidence="6">
    <location>
        <begin position="520"/>
        <end position="530"/>
    </location>
</feature>
<feature type="region of interest" description="Disordered" evidence="6">
    <location>
        <begin position="465"/>
        <end position="558"/>
    </location>
</feature>
<dbReference type="PROSITE" id="PS50157">
    <property type="entry name" value="ZINC_FINGER_C2H2_2"/>
    <property type="match status" value="7"/>
</dbReference>
<feature type="region of interest" description="Disordered" evidence="6">
    <location>
        <begin position="1145"/>
        <end position="1167"/>
    </location>
</feature>
<dbReference type="PANTHER" id="PTHR24379:SF131">
    <property type="entry name" value="ZINC FINGER PROTEIN 737-LIKE-RELATED"/>
    <property type="match status" value="1"/>
</dbReference>
<evidence type="ECO:0000256" key="4">
    <source>
        <dbReference type="ARBA" id="ARBA00022833"/>
    </source>
</evidence>
<feature type="domain" description="C2H2-type" evidence="7">
    <location>
        <begin position="1181"/>
        <end position="1204"/>
    </location>
</feature>
<dbReference type="InterPro" id="IPR013087">
    <property type="entry name" value="Znf_C2H2_type"/>
</dbReference>
<dbReference type="SUPFAM" id="SSF57667">
    <property type="entry name" value="beta-beta-alpha zinc fingers"/>
    <property type="match status" value="1"/>
</dbReference>
<feature type="compositionally biased region" description="Basic and acidic residues" evidence="6">
    <location>
        <begin position="1240"/>
        <end position="1258"/>
    </location>
</feature>
<dbReference type="SMART" id="SM00355">
    <property type="entry name" value="ZnF_C2H2"/>
    <property type="match status" value="13"/>
</dbReference>
<evidence type="ECO:0000313" key="9">
    <source>
        <dbReference type="RefSeq" id="XP_014671251.1"/>
    </source>
</evidence>
<feature type="compositionally biased region" description="Acidic residues" evidence="6">
    <location>
        <begin position="1259"/>
        <end position="1274"/>
    </location>
</feature>
<feature type="compositionally biased region" description="Polar residues" evidence="6">
    <location>
        <begin position="157"/>
        <end position="170"/>
    </location>
</feature>
<dbReference type="Proteomes" id="UP000695022">
    <property type="component" value="Unplaced"/>
</dbReference>
<keyword evidence="1" id="KW-0479">Metal-binding</keyword>
<dbReference type="PANTHER" id="PTHR24379">
    <property type="entry name" value="KRAB AND ZINC FINGER DOMAIN-CONTAINING"/>
    <property type="match status" value="1"/>
</dbReference>
<feature type="domain" description="C2H2-type" evidence="7">
    <location>
        <begin position="905"/>
        <end position="932"/>
    </location>
</feature>
<feature type="compositionally biased region" description="Basic and acidic residues" evidence="6">
    <location>
        <begin position="1469"/>
        <end position="1485"/>
    </location>
</feature>
<feature type="region of interest" description="Disordered" evidence="6">
    <location>
        <begin position="256"/>
        <end position="336"/>
    </location>
</feature>
<dbReference type="PROSITE" id="PS00028">
    <property type="entry name" value="ZINC_FINGER_C2H2_1"/>
    <property type="match status" value="7"/>
</dbReference>
<feature type="compositionally biased region" description="Basic and acidic residues" evidence="6">
    <location>
        <begin position="850"/>
        <end position="875"/>
    </location>
</feature>
<gene>
    <name evidence="9" type="primary">LOC106812013</name>
</gene>
<dbReference type="Gene3D" id="3.30.160.60">
    <property type="entry name" value="Classic Zinc Finger"/>
    <property type="match status" value="3"/>
</dbReference>
<feature type="compositionally biased region" description="Basic and acidic residues" evidence="6">
    <location>
        <begin position="543"/>
        <end position="553"/>
    </location>
</feature>
<feature type="compositionally biased region" description="Low complexity" evidence="6">
    <location>
        <begin position="299"/>
        <end position="308"/>
    </location>
</feature>
<dbReference type="InterPro" id="IPR036236">
    <property type="entry name" value="Znf_C2H2_sf"/>
</dbReference>
<proteinExistence type="predicted"/>
<feature type="compositionally biased region" description="Basic and acidic residues" evidence="6">
    <location>
        <begin position="474"/>
        <end position="484"/>
    </location>
</feature>
<feature type="region of interest" description="Disordered" evidence="6">
    <location>
        <begin position="1442"/>
        <end position="1494"/>
    </location>
</feature>
<evidence type="ECO:0000256" key="6">
    <source>
        <dbReference type="SAM" id="MobiDB-lite"/>
    </source>
</evidence>
<feature type="domain" description="C2H2-type" evidence="7">
    <location>
        <begin position="597"/>
        <end position="624"/>
    </location>
</feature>